<accession>A9WBX4</accession>
<name>A9WBX4_CHLAA</name>
<dbReference type="InParanoid" id="A9WBX4"/>
<dbReference type="CDD" id="cd03747">
    <property type="entry name" value="Ntn_PGA_like"/>
    <property type="match status" value="1"/>
</dbReference>
<dbReference type="MEROPS" id="S45.003"/>
<dbReference type="KEGG" id="cau:Caur_3748"/>
<dbReference type="eggNOG" id="COG2366">
    <property type="taxonomic scope" value="Bacteria"/>
</dbReference>
<dbReference type="RefSeq" id="WP_012259579.1">
    <property type="nucleotide sequence ID" value="NC_010175.1"/>
</dbReference>
<protein>
    <submittedName>
        <fullName evidence="7">Peptidase S45 penicillin amidase</fullName>
    </submittedName>
</protein>
<dbReference type="SUPFAM" id="SSF56235">
    <property type="entry name" value="N-terminal nucleophile aminohydrolases (Ntn hydrolases)"/>
    <property type="match status" value="1"/>
</dbReference>
<dbReference type="Gene3D" id="2.30.120.10">
    <property type="match status" value="1"/>
</dbReference>
<dbReference type="PATRIC" id="fig|324602.8.peg.4212"/>
<organism evidence="7 8">
    <name type="scientific">Chloroflexus aurantiacus (strain ATCC 29366 / DSM 635 / J-10-fl)</name>
    <dbReference type="NCBI Taxonomy" id="324602"/>
    <lineage>
        <taxon>Bacteria</taxon>
        <taxon>Bacillati</taxon>
        <taxon>Chloroflexota</taxon>
        <taxon>Chloroflexia</taxon>
        <taxon>Chloroflexales</taxon>
        <taxon>Chloroflexineae</taxon>
        <taxon>Chloroflexaceae</taxon>
        <taxon>Chloroflexus</taxon>
    </lineage>
</organism>
<proteinExistence type="inferred from homology"/>
<evidence type="ECO:0000256" key="6">
    <source>
        <dbReference type="SAM" id="Phobius"/>
    </source>
</evidence>
<dbReference type="InterPro" id="IPR043146">
    <property type="entry name" value="Penicillin_amidase_N_B-knob"/>
</dbReference>
<keyword evidence="3" id="KW-0865">Zymogen</keyword>
<evidence type="ECO:0000256" key="5">
    <source>
        <dbReference type="PIRSR" id="PIRSR001227-2"/>
    </source>
</evidence>
<keyword evidence="8" id="KW-1185">Reference proteome</keyword>
<dbReference type="Gene3D" id="3.60.20.10">
    <property type="entry name" value="Glutamine Phosphoribosylpyrophosphate, subunit 1, domain 1"/>
    <property type="match status" value="1"/>
</dbReference>
<dbReference type="InterPro" id="IPR023343">
    <property type="entry name" value="Penicillin_amidase_dom1"/>
</dbReference>
<keyword evidence="6" id="KW-1133">Transmembrane helix</keyword>
<dbReference type="Gene3D" id="1.10.1400.10">
    <property type="match status" value="1"/>
</dbReference>
<dbReference type="EMBL" id="CP000909">
    <property type="protein sequence ID" value="ABY36926.1"/>
    <property type="molecule type" value="Genomic_DNA"/>
</dbReference>
<evidence type="ECO:0000256" key="4">
    <source>
        <dbReference type="PIRSR" id="PIRSR001227-1"/>
    </source>
</evidence>
<keyword evidence="5" id="KW-0479">Metal-binding</keyword>
<feature type="binding site" evidence="5">
    <location>
        <position position="339"/>
    </location>
    <ligand>
        <name>Ca(2+)</name>
        <dbReference type="ChEBI" id="CHEBI:29108"/>
    </ligand>
</feature>
<evidence type="ECO:0000256" key="3">
    <source>
        <dbReference type="ARBA" id="ARBA00023145"/>
    </source>
</evidence>
<evidence type="ECO:0000313" key="8">
    <source>
        <dbReference type="Proteomes" id="UP000002008"/>
    </source>
</evidence>
<keyword evidence="6" id="KW-0472">Membrane</keyword>
<feature type="binding site" evidence="5">
    <location>
        <position position="190"/>
    </location>
    <ligand>
        <name>Ca(2+)</name>
        <dbReference type="ChEBI" id="CHEBI:29108"/>
    </ligand>
</feature>
<dbReference type="InterPro" id="IPR014395">
    <property type="entry name" value="Pen/GL7ACA/AHL_acylase"/>
</dbReference>
<dbReference type="Proteomes" id="UP000002008">
    <property type="component" value="Chromosome"/>
</dbReference>
<comment type="similarity">
    <text evidence="1">Belongs to the peptidase S45 family.</text>
</comment>
<dbReference type="HOGENOM" id="CLU_011790_0_1_0"/>
<dbReference type="EnsemblBacteria" id="ABY36926">
    <property type="protein sequence ID" value="ABY36926"/>
    <property type="gene ID" value="Caur_3748"/>
</dbReference>
<evidence type="ECO:0000256" key="1">
    <source>
        <dbReference type="ARBA" id="ARBA00006586"/>
    </source>
</evidence>
<dbReference type="Gene3D" id="1.10.439.10">
    <property type="entry name" value="Penicillin Amidohydrolase, domain 1"/>
    <property type="match status" value="1"/>
</dbReference>
<dbReference type="GO" id="GO:0046872">
    <property type="term" value="F:metal ion binding"/>
    <property type="evidence" value="ECO:0007669"/>
    <property type="project" value="UniProtKB-KW"/>
</dbReference>
<dbReference type="InterPro" id="IPR002692">
    <property type="entry name" value="S45"/>
</dbReference>
<evidence type="ECO:0000313" key="7">
    <source>
        <dbReference type="EMBL" id="ABY36926.1"/>
    </source>
</evidence>
<keyword evidence="5" id="KW-0106">Calcium</keyword>
<sequence>MRLQRRFIGWIALLVLVVVVLGGSGGYLWLSRSLPQISGDIRVRGISGPVTIVRDRDGVAHITGTTDADAVFGLGFVHAQERLWQMEVQRRIGHARLSEIFGATTLQTDKFLRTLGVARAARSALERLDSETLAWLEAYAAGVNAFLATNPVLPPEFLILGVQPEPWQPIDSLVWAKMMAWDLGGNWSNELMRATLIAKIGPEDAAFLMPPYTADGPLIMPAAGVVSPATAADTPHTPLKPETTRRMLDLAQELQFLNRIGDQLAGSNNWVIGGSRTASGKPLLVNDPHLANRIPSIWYLAHIQGSTINVIGATFPGLPVVVIGHNGRIAWGVTNTGPDVQDLYIERIDARNYAEYNGRREPVTLISEVITVKDSEPVTLTVRITRHGPVISDVLEDVDEPLAFRWTALDPEDTTLRGFINLNRARNWQEFVAALSDYKAPMQSFVYADVEGNIGFYAPGLVPIRRNGDGSVPVPGWTDEYEWIGYVPFAELPHIYNPPQDYIVTANNQVVGDDYPYLLGTSWAAPYRARRIIELIEQKSALTVADMRTMLGDVVSLHARELLPILREVTPNGPREAAALELLRSWDGTMAGDSAAAAVFQGYYHALLEAVFADELGEFFSETYRHRRDFAAMALRRVLLEGRQEWCDNVNTIATTEDCATILATAFSKGLAAMATAQGEEDPTRWRWDRVHQAVFPHNPFSQVGALRGIFERRVPTGGDSFTVNFAPMRLNEGYLQYNAPSYRQIIDFADLAESRFIHTTGQSGNVLSNRYSDYLALWQQTGDIPMRFSGTIDGERLVLQPDR</sequence>
<dbReference type="STRING" id="324602.Caur_3748"/>
<feature type="binding site" evidence="5">
    <location>
        <position position="342"/>
    </location>
    <ligand>
        <name>Ca(2+)</name>
        <dbReference type="ChEBI" id="CHEBI:29108"/>
    </ligand>
</feature>
<feature type="transmembrane region" description="Helical" evidence="6">
    <location>
        <begin position="7"/>
        <end position="30"/>
    </location>
</feature>
<dbReference type="AlphaFoldDB" id="A9WBX4"/>
<feature type="active site" description="Nucleophile" evidence="4">
    <location>
        <position position="267"/>
    </location>
</feature>
<dbReference type="PANTHER" id="PTHR34218:SF4">
    <property type="entry name" value="ACYL-HOMOSERINE LACTONE ACYLASE QUIP"/>
    <property type="match status" value="1"/>
</dbReference>
<keyword evidence="2" id="KW-0378">Hydrolase</keyword>
<dbReference type="GO" id="GO:0017000">
    <property type="term" value="P:antibiotic biosynthetic process"/>
    <property type="evidence" value="ECO:0007669"/>
    <property type="project" value="InterPro"/>
</dbReference>
<evidence type="ECO:0000256" key="2">
    <source>
        <dbReference type="ARBA" id="ARBA00022801"/>
    </source>
</evidence>
<comment type="cofactor">
    <cofactor evidence="5">
        <name>Ca(2+)</name>
        <dbReference type="ChEBI" id="CHEBI:29108"/>
    </cofactor>
    <text evidence="5">Binds 1 Ca(2+) ion per dimer.</text>
</comment>
<dbReference type="InterPro" id="IPR043147">
    <property type="entry name" value="Penicillin_amidase_A-knob"/>
</dbReference>
<dbReference type="Pfam" id="PF01804">
    <property type="entry name" value="Penicil_amidase"/>
    <property type="match status" value="1"/>
</dbReference>
<keyword evidence="6" id="KW-0812">Transmembrane</keyword>
<dbReference type="GO" id="GO:0016811">
    <property type="term" value="F:hydrolase activity, acting on carbon-nitrogen (but not peptide) bonds, in linear amides"/>
    <property type="evidence" value="ECO:0000318"/>
    <property type="project" value="GO_Central"/>
</dbReference>
<dbReference type="PANTHER" id="PTHR34218">
    <property type="entry name" value="PEPTIDASE S45 PENICILLIN AMIDASE"/>
    <property type="match status" value="1"/>
</dbReference>
<dbReference type="PIRSF" id="PIRSF001227">
    <property type="entry name" value="Pen_acylase"/>
    <property type="match status" value="1"/>
</dbReference>
<gene>
    <name evidence="7" type="ordered locus">Caur_3748</name>
</gene>
<reference evidence="8" key="1">
    <citation type="journal article" date="2011" name="BMC Genomics">
        <title>Complete genome sequence of the filamentous anoxygenic phototrophic bacterium Chloroflexus aurantiacus.</title>
        <authorList>
            <person name="Tang K.H."/>
            <person name="Barry K."/>
            <person name="Chertkov O."/>
            <person name="Dalin E."/>
            <person name="Han C.S."/>
            <person name="Hauser L.J."/>
            <person name="Honchak B.M."/>
            <person name="Karbach L.E."/>
            <person name="Land M.L."/>
            <person name="Lapidus A."/>
            <person name="Larimer F.W."/>
            <person name="Mikhailova N."/>
            <person name="Pitluck S."/>
            <person name="Pierson B.K."/>
            <person name="Blankenship R.E."/>
        </authorList>
    </citation>
    <scope>NUCLEOTIDE SEQUENCE [LARGE SCALE GENOMIC DNA]</scope>
    <source>
        <strain evidence="8">ATCC 29366 / DSM 635 / J-10-fl</strain>
    </source>
</reference>
<dbReference type="InterPro" id="IPR029055">
    <property type="entry name" value="Ntn_hydrolases_N"/>
</dbReference>